<evidence type="ECO:0000256" key="1">
    <source>
        <dbReference type="SAM" id="SignalP"/>
    </source>
</evidence>
<feature type="chain" id="PRO_5013115448" description="SsuA/THI5-like domain-containing protein" evidence="1">
    <location>
        <begin position="26"/>
        <end position="333"/>
    </location>
</feature>
<evidence type="ECO:0000259" key="2">
    <source>
        <dbReference type="Pfam" id="PF09084"/>
    </source>
</evidence>
<feature type="domain" description="SsuA/THI5-like" evidence="2">
    <location>
        <begin position="45"/>
        <end position="253"/>
    </location>
</feature>
<dbReference type="Pfam" id="PF09084">
    <property type="entry name" value="NMT1"/>
    <property type="match status" value="1"/>
</dbReference>
<feature type="signal peptide" evidence="1">
    <location>
        <begin position="1"/>
        <end position="25"/>
    </location>
</feature>
<dbReference type="EMBL" id="CP017759">
    <property type="protein sequence ID" value="AQV99297.1"/>
    <property type="molecule type" value="Genomic_DNA"/>
</dbReference>
<dbReference type="InterPro" id="IPR015168">
    <property type="entry name" value="SsuA/THI5"/>
</dbReference>
<dbReference type="Proteomes" id="UP000189627">
    <property type="component" value="Plasmid pENH92"/>
</dbReference>
<dbReference type="OrthoDB" id="8892982at2"/>
<dbReference type="InterPro" id="IPR027939">
    <property type="entry name" value="NMT1/THI5"/>
</dbReference>
<proteinExistence type="predicted"/>
<geneLocation type="plasmid" evidence="4">
    <name>penh92</name>
</geneLocation>
<organism evidence="3 4">
    <name type="scientific">Cupriavidus necator</name>
    <name type="common">Alcaligenes eutrophus</name>
    <name type="synonym">Ralstonia eutropha</name>
    <dbReference type="NCBI Taxonomy" id="106590"/>
    <lineage>
        <taxon>Bacteria</taxon>
        <taxon>Pseudomonadati</taxon>
        <taxon>Pseudomonadota</taxon>
        <taxon>Betaproteobacteria</taxon>
        <taxon>Burkholderiales</taxon>
        <taxon>Burkholderiaceae</taxon>
        <taxon>Cupriavidus</taxon>
    </lineage>
</organism>
<dbReference type="KEGG" id="cuh:BJN34_36080"/>
<dbReference type="SUPFAM" id="SSF53850">
    <property type="entry name" value="Periplasmic binding protein-like II"/>
    <property type="match status" value="1"/>
</dbReference>
<reference evidence="4" key="1">
    <citation type="submission" date="2017-02" db="EMBL/GenBank/DDBJ databases">
        <title>Complete genome sequence of Cupriavidus necator strain NH9, a 3-chlorobenzoate degrader.</title>
        <authorList>
            <person name="Moriuchi R."/>
            <person name="Dohra H."/>
            <person name="Ogawa N."/>
        </authorList>
    </citation>
    <scope>NUCLEOTIDE SEQUENCE [LARGE SCALE GENOMIC DNA]</scope>
    <source>
        <strain evidence="4">NH9</strain>
        <plasmid evidence="4">penh92</plasmid>
    </source>
</reference>
<accession>A0A1U9V3S7</accession>
<dbReference type="PANTHER" id="PTHR31528:SF15">
    <property type="entry name" value="RIBOFLAVIN-BINDING PROTEIN RIBY"/>
    <property type="match status" value="1"/>
</dbReference>
<evidence type="ECO:0000313" key="4">
    <source>
        <dbReference type="Proteomes" id="UP000189627"/>
    </source>
</evidence>
<dbReference type="Gene3D" id="3.40.190.10">
    <property type="entry name" value="Periplasmic binding protein-like II"/>
    <property type="match status" value="2"/>
</dbReference>
<keyword evidence="1" id="KW-0732">Signal</keyword>
<gene>
    <name evidence="3" type="ORF">BJN34_36080</name>
</gene>
<sequence length="333" mass="35285">MKVHRFKAMVVALGLCAATTGPALAADKVVYQLGWIPSGANGIEYFGKADGYFGKAQLDVEIRSGNGSSDALTRVAAGSADMTAVGIDAVFAAVARQKLPVRIIYSIYNKKPDAIHVATGSSIHNLKDLPGKTIATSVYSSVNVVWPLLLQKNGVDPTSVKLMKVDSGTLAPLIASGQVDGALDWVTSAPGSASVLKGAGKTLREIKWSDYGYDGYGYVIVANEKFLKEKPDVARRFLDAYRKASAVAVTNPSAVGAAMAKTVSGLDAKVAGEEFSASIPLIDNEMTRKDGWGGFSPDRVKMTWEWVAKSQGLPANALDPMSIIDIKYLPPSR</sequence>
<dbReference type="GO" id="GO:0009228">
    <property type="term" value="P:thiamine biosynthetic process"/>
    <property type="evidence" value="ECO:0007669"/>
    <property type="project" value="InterPro"/>
</dbReference>
<dbReference type="PANTHER" id="PTHR31528">
    <property type="entry name" value="4-AMINO-5-HYDROXYMETHYL-2-METHYLPYRIMIDINE PHOSPHATE SYNTHASE THI11-RELATED"/>
    <property type="match status" value="1"/>
</dbReference>
<evidence type="ECO:0000313" key="3">
    <source>
        <dbReference type="EMBL" id="AQV99297.1"/>
    </source>
</evidence>
<dbReference type="RefSeq" id="WP_078201708.1">
    <property type="nucleotide sequence ID" value="NZ_CP017759.1"/>
</dbReference>
<name>A0A1U9V3S7_CUPNE</name>
<protein>
    <recommendedName>
        <fullName evidence="2">SsuA/THI5-like domain-containing protein</fullName>
    </recommendedName>
</protein>
<keyword evidence="3" id="KW-0614">Plasmid</keyword>
<dbReference type="AlphaFoldDB" id="A0A1U9V3S7"/>